<dbReference type="HOGENOM" id="CLU_3139223_0_0_10"/>
<protein>
    <submittedName>
        <fullName evidence="1">Uncharacterized protein</fullName>
    </submittedName>
</protein>
<evidence type="ECO:0000313" key="2">
    <source>
        <dbReference type="Proteomes" id="UP000004079"/>
    </source>
</evidence>
<dbReference type="STRING" id="649760.HMPREF0971_02734"/>
<accession>D1QUP8</accession>
<dbReference type="EMBL" id="ACUZ02000049">
    <property type="protein sequence ID" value="EFB30847.1"/>
    <property type="molecule type" value="Genomic_DNA"/>
</dbReference>
<dbReference type="AlphaFoldDB" id="D1QUP8"/>
<organism evidence="1 2">
    <name type="scientific">Segatella oris F0302</name>
    <dbReference type="NCBI Taxonomy" id="649760"/>
    <lineage>
        <taxon>Bacteria</taxon>
        <taxon>Pseudomonadati</taxon>
        <taxon>Bacteroidota</taxon>
        <taxon>Bacteroidia</taxon>
        <taxon>Bacteroidales</taxon>
        <taxon>Prevotellaceae</taxon>
        <taxon>Segatella</taxon>
    </lineage>
</organism>
<dbReference type="Proteomes" id="UP000004079">
    <property type="component" value="Unassembled WGS sequence"/>
</dbReference>
<name>D1QUP8_9BACT</name>
<evidence type="ECO:0000313" key="1">
    <source>
        <dbReference type="EMBL" id="EFB30847.1"/>
    </source>
</evidence>
<sequence length="57" mass="6477">MGELHLHIVVWKGHSTLTPLGKQDLLTLVTILLPLVKSWCRGQFYFTLLETLAFLSP</sequence>
<proteinExistence type="predicted"/>
<comment type="caution">
    <text evidence="1">The sequence shown here is derived from an EMBL/GenBank/DDBJ whole genome shotgun (WGS) entry which is preliminary data.</text>
</comment>
<gene>
    <name evidence="1" type="ORF">HMPREF0971_02734</name>
</gene>
<reference evidence="1 2" key="1">
    <citation type="submission" date="2009-11" db="EMBL/GenBank/DDBJ databases">
        <authorList>
            <person name="Weinstock G."/>
            <person name="Sodergren E."/>
            <person name="Clifton S."/>
            <person name="Fulton L."/>
            <person name="Fulton B."/>
            <person name="Courtney L."/>
            <person name="Fronick C."/>
            <person name="Harrison M."/>
            <person name="Strong C."/>
            <person name="Farmer C."/>
            <person name="Delahaunty K."/>
            <person name="Markovic C."/>
            <person name="Hall O."/>
            <person name="Minx P."/>
            <person name="Tomlinson C."/>
            <person name="Mitreva M."/>
            <person name="Nelson J."/>
            <person name="Hou S."/>
            <person name="Wollam A."/>
            <person name="Pepin K.H."/>
            <person name="Johnson M."/>
            <person name="Bhonagiri V."/>
            <person name="Nash W.E."/>
            <person name="Warren W."/>
            <person name="Chinwalla A."/>
            <person name="Mardis E.R."/>
            <person name="Wilson R.K."/>
        </authorList>
    </citation>
    <scope>NUCLEOTIDE SEQUENCE [LARGE SCALE GENOMIC DNA]</scope>
    <source>
        <strain evidence="1 2">F0302</strain>
    </source>
</reference>